<organism evidence="3 4">
    <name type="scientific">Kribbella deserti</name>
    <dbReference type="NCBI Taxonomy" id="1926257"/>
    <lineage>
        <taxon>Bacteria</taxon>
        <taxon>Bacillati</taxon>
        <taxon>Actinomycetota</taxon>
        <taxon>Actinomycetes</taxon>
        <taxon>Propionibacteriales</taxon>
        <taxon>Kribbellaceae</taxon>
        <taxon>Kribbella</taxon>
    </lineage>
</organism>
<reference evidence="3 4" key="1">
    <citation type="submission" date="2024-09" db="EMBL/GenBank/DDBJ databases">
        <authorList>
            <person name="Sun Q."/>
            <person name="Mori K."/>
        </authorList>
    </citation>
    <scope>NUCLEOTIDE SEQUENCE [LARGE SCALE GENOMIC DNA]</scope>
    <source>
        <strain evidence="3 4">CGMCC 1.15906</strain>
    </source>
</reference>
<evidence type="ECO:0000313" key="3">
    <source>
        <dbReference type="EMBL" id="MFC0627542.1"/>
    </source>
</evidence>
<dbReference type="RefSeq" id="WP_380052443.1">
    <property type="nucleotide sequence ID" value="NZ_JBHLTC010000035.1"/>
</dbReference>
<dbReference type="PROSITE" id="PS51459">
    <property type="entry name" value="FIDO"/>
    <property type="match status" value="1"/>
</dbReference>
<dbReference type="Gene3D" id="1.10.3290.10">
    <property type="entry name" value="Fido-like domain"/>
    <property type="match status" value="1"/>
</dbReference>
<dbReference type="PANTHER" id="PTHR13504:SF38">
    <property type="entry name" value="FIDO DOMAIN-CONTAINING PROTEIN"/>
    <property type="match status" value="1"/>
</dbReference>
<dbReference type="Pfam" id="PF02661">
    <property type="entry name" value="Fic"/>
    <property type="match status" value="1"/>
</dbReference>
<dbReference type="InterPro" id="IPR036597">
    <property type="entry name" value="Fido-like_dom_sf"/>
</dbReference>
<evidence type="ECO:0000313" key="4">
    <source>
        <dbReference type="Proteomes" id="UP001589890"/>
    </source>
</evidence>
<evidence type="ECO:0000259" key="2">
    <source>
        <dbReference type="PROSITE" id="PS51459"/>
    </source>
</evidence>
<dbReference type="Gene3D" id="1.10.10.10">
    <property type="entry name" value="Winged helix-like DNA-binding domain superfamily/Winged helix DNA-binding domain"/>
    <property type="match status" value="1"/>
</dbReference>
<dbReference type="InterPro" id="IPR003812">
    <property type="entry name" value="Fido"/>
</dbReference>
<proteinExistence type="predicted"/>
<protein>
    <submittedName>
        <fullName evidence="3">Fic family protein</fullName>
    </submittedName>
</protein>
<accession>A0ABV6QUZ8</accession>
<feature type="region of interest" description="Disordered" evidence="1">
    <location>
        <begin position="370"/>
        <end position="393"/>
    </location>
</feature>
<dbReference type="Proteomes" id="UP001589890">
    <property type="component" value="Unassembled WGS sequence"/>
</dbReference>
<keyword evidence="4" id="KW-1185">Reference proteome</keyword>
<sequence>MPDLLSAHGLDFSAEFAADIVDAERALAAFGGPGEHHLEQLARFLLRAEAVASSKIEGLQVNSRRLARHEARLAAGVQDKDATADAVLGNVKAMNHAVQSVAVAERVEVEDLLDIHRALMEHSDQPEIAGLIRTKQNWIGGNNFNPCQAAFVPPPPEYVEALLEDLCAFVNRDDLPGTVQAGLAHAQFETIHPFADGNGRTGRALIHVILKRRGLTRDFIPPISLALATRASAYVDGLSSFRYTGPPDGQAALDGLRDWLDLFLTATRRATADAAALQKSLGDLELDWRAKLNPRKGSAAERLLPELIGHPVITAEDVMQLTGASRSAAFAAMESYVEAGILQPIGNQRRSRLYEAPKVFGILTDYERASATESGNTRGEQPKRAVPYRQNHS</sequence>
<name>A0ABV6QUZ8_9ACTN</name>
<dbReference type="Pfam" id="PF13784">
    <property type="entry name" value="Fic_N"/>
    <property type="match status" value="1"/>
</dbReference>
<dbReference type="InterPro" id="IPR025758">
    <property type="entry name" value="Fic/DOC_N"/>
</dbReference>
<evidence type="ECO:0000256" key="1">
    <source>
        <dbReference type="SAM" id="MobiDB-lite"/>
    </source>
</evidence>
<dbReference type="PANTHER" id="PTHR13504">
    <property type="entry name" value="FIDO DOMAIN-CONTAINING PROTEIN DDB_G0283145"/>
    <property type="match status" value="1"/>
</dbReference>
<gene>
    <name evidence="3" type="ORF">ACFFGN_25950</name>
</gene>
<comment type="caution">
    <text evidence="3">The sequence shown here is derived from an EMBL/GenBank/DDBJ whole genome shotgun (WGS) entry which is preliminary data.</text>
</comment>
<dbReference type="InterPro" id="IPR036388">
    <property type="entry name" value="WH-like_DNA-bd_sf"/>
</dbReference>
<dbReference type="SUPFAM" id="SSF140931">
    <property type="entry name" value="Fic-like"/>
    <property type="match status" value="1"/>
</dbReference>
<feature type="domain" description="Fido" evidence="2">
    <location>
        <begin position="107"/>
        <end position="262"/>
    </location>
</feature>
<dbReference type="EMBL" id="JBHLTC010000035">
    <property type="protein sequence ID" value="MFC0627542.1"/>
    <property type="molecule type" value="Genomic_DNA"/>
</dbReference>
<dbReference type="InterPro" id="IPR040198">
    <property type="entry name" value="Fido_containing"/>
</dbReference>